<keyword evidence="3" id="KW-1185">Reference proteome</keyword>
<evidence type="ECO:0000313" key="3">
    <source>
        <dbReference type="Proteomes" id="UP000250140"/>
    </source>
</evidence>
<sequence>MVNASAESHFFQQKYTKCENVFLHEHTKIFYIIVKFFSYATYYYQINLKFQKRTQATWPNGKALDYESRDSRVSTLDPFGIFERPIQSARAHKYRNSNVKTLGIATVETSGIQVNYLARSDQQSLEILITRSGMVCGANRGLKQLLPARSAKARTSDRPPHSPRASLPTRKAASTADT</sequence>
<reference evidence="2 3" key="1">
    <citation type="journal article" date="2016" name="Nat. Commun.">
        <title>Ectomycorrhizal ecology is imprinted in the genome of the dominant symbiotic fungus Cenococcum geophilum.</title>
        <authorList>
            <consortium name="DOE Joint Genome Institute"/>
            <person name="Peter M."/>
            <person name="Kohler A."/>
            <person name="Ohm R.A."/>
            <person name="Kuo A."/>
            <person name="Krutzmann J."/>
            <person name="Morin E."/>
            <person name="Arend M."/>
            <person name="Barry K.W."/>
            <person name="Binder M."/>
            <person name="Choi C."/>
            <person name="Clum A."/>
            <person name="Copeland A."/>
            <person name="Grisel N."/>
            <person name="Haridas S."/>
            <person name="Kipfer T."/>
            <person name="LaButti K."/>
            <person name="Lindquist E."/>
            <person name="Lipzen A."/>
            <person name="Maire R."/>
            <person name="Meier B."/>
            <person name="Mihaltcheva S."/>
            <person name="Molinier V."/>
            <person name="Murat C."/>
            <person name="Poggeler S."/>
            <person name="Quandt C.A."/>
            <person name="Sperisen C."/>
            <person name="Tritt A."/>
            <person name="Tisserant E."/>
            <person name="Crous P.W."/>
            <person name="Henrissat B."/>
            <person name="Nehls U."/>
            <person name="Egli S."/>
            <person name="Spatafora J.W."/>
            <person name="Grigoriev I.V."/>
            <person name="Martin F.M."/>
        </authorList>
    </citation>
    <scope>NUCLEOTIDE SEQUENCE [LARGE SCALE GENOMIC DNA]</scope>
    <source>
        <strain evidence="2 3">CBS 207.34</strain>
    </source>
</reference>
<gene>
    <name evidence="2" type="ORF">AOQ84DRAFT_437044</name>
</gene>
<name>A0A8E2F886_9PEZI</name>
<feature type="region of interest" description="Disordered" evidence="1">
    <location>
        <begin position="148"/>
        <end position="178"/>
    </location>
</feature>
<dbReference type="AlphaFoldDB" id="A0A8E2F886"/>
<organism evidence="2 3">
    <name type="scientific">Glonium stellatum</name>
    <dbReference type="NCBI Taxonomy" id="574774"/>
    <lineage>
        <taxon>Eukaryota</taxon>
        <taxon>Fungi</taxon>
        <taxon>Dikarya</taxon>
        <taxon>Ascomycota</taxon>
        <taxon>Pezizomycotina</taxon>
        <taxon>Dothideomycetes</taxon>
        <taxon>Pleosporomycetidae</taxon>
        <taxon>Gloniales</taxon>
        <taxon>Gloniaceae</taxon>
        <taxon>Glonium</taxon>
    </lineage>
</organism>
<dbReference type="EMBL" id="KV748882">
    <property type="protein sequence ID" value="OCL12391.1"/>
    <property type="molecule type" value="Genomic_DNA"/>
</dbReference>
<evidence type="ECO:0000256" key="1">
    <source>
        <dbReference type="SAM" id="MobiDB-lite"/>
    </source>
</evidence>
<dbReference type="Proteomes" id="UP000250140">
    <property type="component" value="Unassembled WGS sequence"/>
</dbReference>
<dbReference type="OrthoDB" id="4365621at2759"/>
<protein>
    <submittedName>
        <fullName evidence="2">Uncharacterized protein</fullName>
    </submittedName>
</protein>
<proteinExistence type="predicted"/>
<evidence type="ECO:0000313" key="2">
    <source>
        <dbReference type="EMBL" id="OCL12391.1"/>
    </source>
</evidence>
<accession>A0A8E2F886</accession>